<feature type="region of interest" description="Disordered" evidence="1">
    <location>
        <begin position="32"/>
        <end position="80"/>
    </location>
</feature>
<protein>
    <submittedName>
        <fullName evidence="3">DUF4309 domain-containing protein</fullName>
    </submittedName>
</protein>
<name>A0ABW4JL06_9BACL</name>
<keyword evidence="4" id="KW-1185">Reference proteome</keyword>
<proteinExistence type="predicted"/>
<feature type="signal peptide" evidence="2">
    <location>
        <begin position="1"/>
        <end position="33"/>
    </location>
</feature>
<dbReference type="RefSeq" id="WP_377944949.1">
    <property type="nucleotide sequence ID" value="NZ_JBHUCX010000083.1"/>
</dbReference>
<organism evidence="3 4">
    <name type="scientific">Alicyclobacillus fodiniaquatilis</name>
    <dbReference type="NCBI Taxonomy" id="1661150"/>
    <lineage>
        <taxon>Bacteria</taxon>
        <taxon>Bacillati</taxon>
        <taxon>Bacillota</taxon>
        <taxon>Bacilli</taxon>
        <taxon>Bacillales</taxon>
        <taxon>Alicyclobacillaceae</taxon>
        <taxon>Alicyclobacillus</taxon>
    </lineage>
</organism>
<comment type="caution">
    <text evidence="3">The sequence shown here is derived from an EMBL/GenBank/DDBJ whole genome shotgun (WGS) entry which is preliminary data.</text>
</comment>
<reference evidence="4" key="1">
    <citation type="journal article" date="2019" name="Int. J. Syst. Evol. Microbiol.">
        <title>The Global Catalogue of Microorganisms (GCM) 10K type strain sequencing project: providing services to taxonomists for standard genome sequencing and annotation.</title>
        <authorList>
            <consortium name="The Broad Institute Genomics Platform"/>
            <consortium name="The Broad Institute Genome Sequencing Center for Infectious Disease"/>
            <person name="Wu L."/>
            <person name="Ma J."/>
        </authorList>
    </citation>
    <scope>NUCLEOTIDE SEQUENCE [LARGE SCALE GENOMIC DNA]</scope>
    <source>
        <strain evidence="4">CGMCC 1.12286</strain>
    </source>
</reference>
<dbReference type="Pfam" id="PF14172">
    <property type="entry name" value="DUF4309"/>
    <property type="match status" value="1"/>
</dbReference>
<keyword evidence="2" id="KW-0732">Signal</keyword>
<accession>A0ABW4JL06</accession>
<evidence type="ECO:0000256" key="1">
    <source>
        <dbReference type="SAM" id="MobiDB-lite"/>
    </source>
</evidence>
<feature type="compositionally biased region" description="Low complexity" evidence="1">
    <location>
        <begin position="51"/>
        <end position="73"/>
    </location>
</feature>
<feature type="compositionally biased region" description="Polar residues" evidence="1">
    <location>
        <begin position="32"/>
        <end position="43"/>
    </location>
</feature>
<evidence type="ECO:0000313" key="4">
    <source>
        <dbReference type="Proteomes" id="UP001597079"/>
    </source>
</evidence>
<gene>
    <name evidence="3" type="ORF">ACFSB2_20400</name>
</gene>
<dbReference type="PROSITE" id="PS51257">
    <property type="entry name" value="PROKAR_LIPOPROTEIN"/>
    <property type="match status" value="1"/>
</dbReference>
<dbReference type="EMBL" id="JBHUCX010000083">
    <property type="protein sequence ID" value="MFD1677039.1"/>
    <property type="molecule type" value="Genomic_DNA"/>
</dbReference>
<dbReference type="Proteomes" id="UP001597079">
    <property type="component" value="Unassembled WGS sequence"/>
</dbReference>
<evidence type="ECO:0000256" key="2">
    <source>
        <dbReference type="SAM" id="SignalP"/>
    </source>
</evidence>
<dbReference type="InterPro" id="IPR025453">
    <property type="entry name" value="DUF4309"/>
</dbReference>
<sequence length="339" mass="35741">MRKTTLTATALILGCTILTGCGMGANSATPTLAAKTNPSTSVSKNHDDNTKTTGQSTTGATQTSSSTPANSSAPEGTETNDTTQLISQSMQLATAGKVMDIPYVNGTATIDEVSQAWGQPSSQNEAGAGMYATFPSHDAAFGFNKGSQIFDIRSSSPKLQQITLSQVKQVLGEPGETRSTATQTILMYPAGPKFQLLWIFPKPSATTADPKLDHISVFYPEATVNSMAQTQVAPSVVVDQEIQSGLFTFGIQNPPKGYRLVEFEWIGSNGQSVVNTYEQAVRSGQTGKPIPGFEVSGDGQTLSFLYPSAMKGQSGIVKLIYQNTDGAAMIGQSNTITLK</sequence>
<evidence type="ECO:0000313" key="3">
    <source>
        <dbReference type="EMBL" id="MFD1677039.1"/>
    </source>
</evidence>
<feature type="chain" id="PRO_5045458235" evidence="2">
    <location>
        <begin position="34"/>
        <end position="339"/>
    </location>
</feature>